<evidence type="ECO:0000259" key="1">
    <source>
        <dbReference type="Pfam" id="PF20335"/>
    </source>
</evidence>
<dbReference type="EMBL" id="JACWLN010000001">
    <property type="protein sequence ID" value="MBD1259304.1"/>
    <property type="molecule type" value="Genomic_DNA"/>
</dbReference>
<dbReference type="Pfam" id="PF20335">
    <property type="entry name" value="DUF6630"/>
    <property type="match status" value="1"/>
</dbReference>
<comment type="caution">
    <text evidence="3">The sequence shown here is derived from an EMBL/GenBank/DDBJ whole genome shotgun (WGS) entry which is preliminary data.</text>
</comment>
<dbReference type="Proteomes" id="UP000651837">
    <property type="component" value="Unassembled WGS sequence"/>
</dbReference>
<sequence length="228" mass="26603">MGIVIFSMVVLALVAFFFYKMKGLFASGKSLPKENGQPQKGIQLAKKEDKFMPHRTTKLILDTLKNDYGKLSDFLIHGCPNERLDELFSNIEEVKSKDIKPNDQGFHYLTKLMDQQVKPEYFHFFNLDWKAGIKELYQHIQKRLVFNGIKAELPKVSDYPENVTVSYTHVLKDYNYALNKVGLGLWFVRNPSDTYILFIYRLDQADQTFWALSHVGLHIDPYKPEWEA</sequence>
<feature type="domain" description="DUF6630" evidence="1">
    <location>
        <begin position="124"/>
        <end position="221"/>
    </location>
</feature>
<protein>
    <recommendedName>
        <fullName evidence="1">DUF6630 domain-containing protein</fullName>
    </recommendedName>
</protein>
<organism evidence="3 4">
    <name type="scientific">Maribacter polysiphoniae</name>
    <dbReference type="NCBI Taxonomy" id="429344"/>
    <lineage>
        <taxon>Bacteria</taxon>
        <taxon>Pseudomonadati</taxon>
        <taxon>Bacteroidota</taxon>
        <taxon>Flavobacteriia</taxon>
        <taxon>Flavobacteriales</taxon>
        <taxon>Flavobacteriaceae</taxon>
        <taxon>Maribacter</taxon>
    </lineage>
</organism>
<dbReference type="AlphaFoldDB" id="A0A316E350"/>
<evidence type="ECO:0000313" key="4">
    <source>
        <dbReference type="Proteomes" id="UP000245667"/>
    </source>
</evidence>
<dbReference type="OrthoDB" id="9553331at2"/>
<evidence type="ECO:0000313" key="5">
    <source>
        <dbReference type="Proteomes" id="UP000651837"/>
    </source>
</evidence>
<name>A0A316E350_9FLAO</name>
<gene>
    <name evidence="2" type="ORF">HZY62_01785</name>
    <name evidence="3" type="ORF">LX92_01230</name>
</gene>
<accession>A0A316E350</accession>
<proteinExistence type="predicted"/>
<dbReference type="EMBL" id="QGGQ01000002">
    <property type="protein sequence ID" value="PWK24864.1"/>
    <property type="molecule type" value="Genomic_DNA"/>
</dbReference>
<dbReference type="InterPro" id="IPR046582">
    <property type="entry name" value="DUF6630"/>
</dbReference>
<dbReference type="RefSeq" id="WP_109649396.1">
    <property type="nucleotide sequence ID" value="NZ_JACWLN010000001.1"/>
</dbReference>
<keyword evidence="5" id="KW-1185">Reference proteome</keyword>
<dbReference type="Proteomes" id="UP000245667">
    <property type="component" value="Unassembled WGS sequence"/>
</dbReference>
<evidence type="ECO:0000313" key="3">
    <source>
        <dbReference type="EMBL" id="PWK24864.1"/>
    </source>
</evidence>
<evidence type="ECO:0000313" key="2">
    <source>
        <dbReference type="EMBL" id="MBD1259304.1"/>
    </source>
</evidence>
<reference evidence="2 5" key="2">
    <citation type="submission" date="2020-07" db="EMBL/GenBank/DDBJ databases">
        <title>The draft genome sequence of Maribacter polysiphoniae KCTC 22021.</title>
        <authorList>
            <person name="Mu L."/>
        </authorList>
    </citation>
    <scope>NUCLEOTIDE SEQUENCE [LARGE SCALE GENOMIC DNA]</scope>
    <source>
        <strain evidence="2 5">KCTC 22021</strain>
    </source>
</reference>
<reference evidence="3 4" key="1">
    <citation type="submission" date="2018-05" db="EMBL/GenBank/DDBJ databases">
        <title>Genomic Encyclopedia of Archaeal and Bacterial Type Strains, Phase II (KMG-II): from individual species to whole genera.</title>
        <authorList>
            <person name="Goeker M."/>
        </authorList>
    </citation>
    <scope>NUCLEOTIDE SEQUENCE [LARGE SCALE GENOMIC DNA]</scope>
    <source>
        <strain evidence="3 4">DSM 23514</strain>
    </source>
</reference>